<keyword evidence="3" id="KW-0813">Transport</keyword>
<dbReference type="Gene3D" id="3.40.50.300">
    <property type="entry name" value="P-loop containing nucleotide triphosphate hydrolases"/>
    <property type="match status" value="1"/>
</dbReference>
<evidence type="ECO:0000256" key="3">
    <source>
        <dbReference type="ARBA" id="ARBA00022448"/>
    </source>
</evidence>
<evidence type="ECO:0000259" key="11">
    <source>
        <dbReference type="PROSITE" id="PS50893"/>
    </source>
</evidence>
<dbReference type="PANTHER" id="PTHR48042:SF11">
    <property type="entry name" value="ABC TRANSPORTER G FAMILY MEMBER 11"/>
    <property type="match status" value="1"/>
</dbReference>
<feature type="transmembrane region" description="Helical" evidence="10">
    <location>
        <begin position="742"/>
        <end position="764"/>
    </location>
</feature>
<feature type="transmembrane region" description="Helical" evidence="10">
    <location>
        <begin position="507"/>
        <end position="529"/>
    </location>
</feature>
<keyword evidence="5" id="KW-0547">Nucleotide-binding</keyword>
<gene>
    <name evidence="12" type="ORF">VKT23_008417</name>
</gene>
<feature type="transmembrane region" description="Helical" evidence="10">
    <location>
        <begin position="585"/>
        <end position="611"/>
    </location>
</feature>
<feature type="transmembrane region" description="Helical" evidence="10">
    <location>
        <begin position="641"/>
        <end position="670"/>
    </location>
</feature>
<evidence type="ECO:0000256" key="2">
    <source>
        <dbReference type="ARBA" id="ARBA00005814"/>
    </source>
</evidence>
<evidence type="ECO:0000256" key="4">
    <source>
        <dbReference type="ARBA" id="ARBA00022692"/>
    </source>
</evidence>
<feature type="compositionally biased region" description="Basic residues" evidence="9">
    <location>
        <begin position="66"/>
        <end position="76"/>
    </location>
</feature>
<evidence type="ECO:0000313" key="13">
    <source>
        <dbReference type="Proteomes" id="UP001498398"/>
    </source>
</evidence>
<evidence type="ECO:0000256" key="7">
    <source>
        <dbReference type="ARBA" id="ARBA00022989"/>
    </source>
</evidence>
<dbReference type="Pfam" id="PF01061">
    <property type="entry name" value="ABC2_membrane"/>
    <property type="match status" value="1"/>
</dbReference>
<protein>
    <recommendedName>
        <fullName evidence="11">ABC transporter domain-containing protein</fullName>
    </recommendedName>
</protein>
<name>A0ABR1JI68_9AGAR</name>
<keyword evidence="7 10" id="KW-1133">Transmembrane helix</keyword>
<feature type="compositionally biased region" description="Pro residues" evidence="9">
    <location>
        <begin position="45"/>
        <end position="54"/>
    </location>
</feature>
<evidence type="ECO:0000256" key="10">
    <source>
        <dbReference type="SAM" id="Phobius"/>
    </source>
</evidence>
<comment type="caution">
    <text evidence="12">The sequence shown here is derived from an EMBL/GenBank/DDBJ whole genome shotgun (WGS) entry which is preliminary data.</text>
</comment>
<evidence type="ECO:0000256" key="9">
    <source>
        <dbReference type="SAM" id="MobiDB-lite"/>
    </source>
</evidence>
<feature type="transmembrane region" description="Helical" evidence="10">
    <location>
        <begin position="617"/>
        <end position="634"/>
    </location>
</feature>
<comment type="similarity">
    <text evidence="2">Belongs to the ABC transporter superfamily. ABCG family. Eye pigment precursor importer (TC 3.A.1.204) subfamily.</text>
</comment>
<dbReference type="PANTHER" id="PTHR48042">
    <property type="entry name" value="ABC TRANSPORTER G FAMILY MEMBER 11"/>
    <property type="match status" value="1"/>
</dbReference>
<dbReference type="InterPro" id="IPR013525">
    <property type="entry name" value="ABC2_TM"/>
</dbReference>
<dbReference type="InterPro" id="IPR003593">
    <property type="entry name" value="AAA+_ATPase"/>
</dbReference>
<feature type="domain" description="ABC transporter" evidence="11">
    <location>
        <begin position="134"/>
        <end position="378"/>
    </location>
</feature>
<keyword evidence="13" id="KW-1185">Reference proteome</keyword>
<dbReference type="Pfam" id="PF00005">
    <property type="entry name" value="ABC_tran"/>
    <property type="match status" value="1"/>
</dbReference>
<dbReference type="PROSITE" id="PS50893">
    <property type="entry name" value="ABC_TRANSPORTER_2"/>
    <property type="match status" value="1"/>
</dbReference>
<keyword evidence="4 10" id="KW-0812">Transmembrane</keyword>
<comment type="subcellular location">
    <subcellularLocation>
        <location evidence="1">Membrane</location>
        <topology evidence="1">Multi-pass membrane protein</topology>
    </subcellularLocation>
</comment>
<dbReference type="SMART" id="SM00382">
    <property type="entry name" value="AAA"/>
    <property type="match status" value="1"/>
</dbReference>
<reference evidence="12 13" key="1">
    <citation type="submission" date="2024-01" db="EMBL/GenBank/DDBJ databases">
        <title>A draft genome for the cacao thread blight pathogen Marasmiellus scandens.</title>
        <authorList>
            <person name="Baruah I.K."/>
            <person name="Leung J."/>
            <person name="Bukari Y."/>
            <person name="Amoako-Attah I."/>
            <person name="Meinhardt L.W."/>
            <person name="Bailey B.A."/>
            <person name="Cohen S.P."/>
        </authorList>
    </citation>
    <scope>NUCLEOTIDE SEQUENCE [LARGE SCALE GENOMIC DNA]</scope>
    <source>
        <strain evidence="12 13">GH-19</strain>
    </source>
</reference>
<evidence type="ECO:0000256" key="6">
    <source>
        <dbReference type="ARBA" id="ARBA00022840"/>
    </source>
</evidence>
<evidence type="ECO:0000256" key="8">
    <source>
        <dbReference type="ARBA" id="ARBA00023136"/>
    </source>
</evidence>
<evidence type="ECO:0000313" key="12">
    <source>
        <dbReference type="EMBL" id="KAK7461986.1"/>
    </source>
</evidence>
<dbReference type="InterPro" id="IPR003439">
    <property type="entry name" value="ABC_transporter-like_ATP-bd"/>
</dbReference>
<feature type="transmembrane region" description="Helical" evidence="10">
    <location>
        <begin position="544"/>
        <end position="564"/>
    </location>
</feature>
<keyword evidence="8 10" id="KW-0472">Membrane</keyword>
<proteinExistence type="inferred from homology"/>
<sequence>MNNNTRRRPSCLDPPQASASYITLASTCTNFSSTAPPSSTWDLPEFPPVPPLPDPSTLSLTQLPGKKTKLKKHRRSSTMSTATPNTNSSLYPNRRPLSTQAEYKGAMELSTFQGLIDAGTTNPKSITGPGSSTLVYKHLSFEVPGKAGSGPKRLVDDVSVKVKAGELLAIMGPSGAGKSTLLDLMAFRKHALPGAQIQLNGQPLDAQHMFKISSFVEQDDALLGVLTVRETVTYALRLHSPLLTRKEVVERVDRVLTALGLRGCMNQKIGTPIARGISGGQKRRVTAACAMVTFPRILLLDEVTSGLDSTSAREVMSSIRNLAVAEGMMVIATIHQPSLETLAQFTNLLMLSEGKTCFLGKVDELEGFFEKWGRPVHKFTTPVEHAMNFLNQDFVSSETESDDGTNIQDSSSKPTMTSAMDFREFYLSTIRSRHSSITSSEADADDTVTYADAGDGTRKSSKPFFAIAKDSIPSVPSRPAEGNWFQRLFWNTMVLSERTALNYMRNLLAYGVRAGMYAGMGVMLALIWINLGDKDSTINDRLSVHFYSVAFLAFMSVAGIPSFLEERAVFYRETKNGLYTTLPFLLSNTIVNAPFLLLCVVLFSVICYWAIGLHSGAAAFFRFLAFLYLAILAAESQVLIVAALMPIFVAALAIGAFMNGFWMSVGGYFIKARSLPRFWYYSFHYMDYQRYAFELLSNSDFRGLTFRCINDCTCAYPSSAPETCTVSGDDVLSYLDIRSIKYGNWIAILISINIIYRLILYVVLRFRRS</sequence>
<evidence type="ECO:0000256" key="5">
    <source>
        <dbReference type="ARBA" id="ARBA00022741"/>
    </source>
</evidence>
<keyword evidence="6" id="KW-0067">ATP-binding</keyword>
<evidence type="ECO:0000256" key="1">
    <source>
        <dbReference type="ARBA" id="ARBA00004141"/>
    </source>
</evidence>
<organism evidence="12 13">
    <name type="scientific">Marasmiellus scandens</name>
    <dbReference type="NCBI Taxonomy" id="2682957"/>
    <lineage>
        <taxon>Eukaryota</taxon>
        <taxon>Fungi</taxon>
        <taxon>Dikarya</taxon>
        <taxon>Basidiomycota</taxon>
        <taxon>Agaricomycotina</taxon>
        <taxon>Agaricomycetes</taxon>
        <taxon>Agaricomycetidae</taxon>
        <taxon>Agaricales</taxon>
        <taxon>Marasmiineae</taxon>
        <taxon>Omphalotaceae</taxon>
        <taxon>Marasmiellus</taxon>
    </lineage>
</organism>
<dbReference type="Proteomes" id="UP001498398">
    <property type="component" value="Unassembled WGS sequence"/>
</dbReference>
<feature type="compositionally biased region" description="Low complexity" evidence="9">
    <location>
        <begin position="55"/>
        <end position="64"/>
    </location>
</feature>
<dbReference type="EMBL" id="JBANRG010000012">
    <property type="protein sequence ID" value="KAK7461986.1"/>
    <property type="molecule type" value="Genomic_DNA"/>
</dbReference>
<dbReference type="InterPro" id="IPR027417">
    <property type="entry name" value="P-loop_NTPase"/>
</dbReference>
<dbReference type="InterPro" id="IPR052215">
    <property type="entry name" value="Plant_ABCG"/>
</dbReference>
<dbReference type="SUPFAM" id="SSF52540">
    <property type="entry name" value="P-loop containing nucleoside triphosphate hydrolases"/>
    <property type="match status" value="1"/>
</dbReference>
<accession>A0ABR1JI68</accession>
<feature type="compositionally biased region" description="Polar residues" evidence="9">
    <location>
        <begin position="77"/>
        <end position="94"/>
    </location>
</feature>
<feature type="region of interest" description="Disordered" evidence="9">
    <location>
        <begin position="33"/>
        <end position="94"/>
    </location>
</feature>